<sequence length="94" mass="10246">MLGGRNTAGGGTEGREPSEEEEKDAEPRTEGIDQRWIEEASETVKERTLGPKSTAEADLEKEDANTTCHIQVQAYLPNLYSYITGMKGGEGEEA</sequence>
<feature type="region of interest" description="Disordered" evidence="1">
    <location>
        <begin position="1"/>
        <end position="61"/>
    </location>
</feature>
<keyword evidence="3" id="KW-1185">Reference proteome</keyword>
<proteinExistence type="predicted"/>
<protein>
    <submittedName>
        <fullName evidence="2">Uncharacterized protein</fullName>
    </submittedName>
</protein>
<name>A0AAV7QHK8_PLEWA</name>
<organism evidence="2 3">
    <name type="scientific">Pleurodeles waltl</name>
    <name type="common">Iberian ribbed newt</name>
    <dbReference type="NCBI Taxonomy" id="8319"/>
    <lineage>
        <taxon>Eukaryota</taxon>
        <taxon>Metazoa</taxon>
        <taxon>Chordata</taxon>
        <taxon>Craniata</taxon>
        <taxon>Vertebrata</taxon>
        <taxon>Euteleostomi</taxon>
        <taxon>Amphibia</taxon>
        <taxon>Batrachia</taxon>
        <taxon>Caudata</taxon>
        <taxon>Salamandroidea</taxon>
        <taxon>Salamandridae</taxon>
        <taxon>Pleurodelinae</taxon>
        <taxon>Pleurodeles</taxon>
    </lineage>
</organism>
<reference evidence="2" key="1">
    <citation type="journal article" date="2022" name="bioRxiv">
        <title>Sequencing and chromosome-scale assembly of the giantPleurodeles waltlgenome.</title>
        <authorList>
            <person name="Brown T."/>
            <person name="Elewa A."/>
            <person name="Iarovenko S."/>
            <person name="Subramanian E."/>
            <person name="Araus A.J."/>
            <person name="Petzold A."/>
            <person name="Susuki M."/>
            <person name="Suzuki K.-i.T."/>
            <person name="Hayashi T."/>
            <person name="Toyoda A."/>
            <person name="Oliveira C."/>
            <person name="Osipova E."/>
            <person name="Leigh N.D."/>
            <person name="Simon A."/>
            <person name="Yun M.H."/>
        </authorList>
    </citation>
    <scope>NUCLEOTIDE SEQUENCE</scope>
    <source>
        <strain evidence="2">20211129_DDA</strain>
        <tissue evidence="2">Liver</tissue>
    </source>
</reference>
<dbReference type="AlphaFoldDB" id="A0AAV7QHK8"/>
<feature type="compositionally biased region" description="Gly residues" evidence="1">
    <location>
        <begin position="1"/>
        <end position="12"/>
    </location>
</feature>
<evidence type="ECO:0000313" key="3">
    <source>
        <dbReference type="Proteomes" id="UP001066276"/>
    </source>
</evidence>
<comment type="caution">
    <text evidence="2">The sequence shown here is derived from an EMBL/GenBank/DDBJ whole genome shotgun (WGS) entry which is preliminary data.</text>
</comment>
<evidence type="ECO:0000256" key="1">
    <source>
        <dbReference type="SAM" id="MobiDB-lite"/>
    </source>
</evidence>
<gene>
    <name evidence="2" type="ORF">NDU88_004352</name>
</gene>
<dbReference type="Proteomes" id="UP001066276">
    <property type="component" value="Chromosome 6"/>
</dbReference>
<feature type="compositionally biased region" description="Basic and acidic residues" evidence="1">
    <location>
        <begin position="25"/>
        <end position="49"/>
    </location>
</feature>
<dbReference type="EMBL" id="JANPWB010000010">
    <property type="protein sequence ID" value="KAJ1137958.1"/>
    <property type="molecule type" value="Genomic_DNA"/>
</dbReference>
<accession>A0AAV7QHK8</accession>
<evidence type="ECO:0000313" key="2">
    <source>
        <dbReference type="EMBL" id="KAJ1137958.1"/>
    </source>
</evidence>